<dbReference type="KEGG" id="hprf:HLPR_25990"/>
<gene>
    <name evidence="4" type="ORF">HLPR_25990</name>
</gene>
<evidence type="ECO:0000313" key="4">
    <source>
        <dbReference type="EMBL" id="BEP30268.1"/>
    </source>
</evidence>
<dbReference type="Pfam" id="PF01990">
    <property type="entry name" value="ATP-synt_F"/>
    <property type="match status" value="1"/>
</dbReference>
<evidence type="ECO:0000313" key="5">
    <source>
        <dbReference type="Proteomes" id="UP001321786"/>
    </source>
</evidence>
<dbReference type="InterPro" id="IPR036906">
    <property type="entry name" value="ATPase_V1_fsu_sf"/>
</dbReference>
<evidence type="ECO:0008006" key="6">
    <source>
        <dbReference type="Google" id="ProtNLM"/>
    </source>
</evidence>
<evidence type="ECO:0000256" key="3">
    <source>
        <dbReference type="ARBA" id="ARBA00023065"/>
    </source>
</evidence>
<accession>A0AAU9E9U2</accession>
<name>A0AAU9E9U2_9FIRM</name>
<dbReference type="EMBL" id="AP028654">
    <property type="protein sequence ID" value="BEP30268.1"/>
    <property type="molecule type" value="Genomic_DNA"/>
</dbReference>
<protein>
    <recommendedName>
        <fullName evidence="6">ATP synthase subunit F</fullName>
    </recommendedName>
</protein>
<keyword evidence="5" id="KW-1185">Reference proteome</keyword>
<dbReference type="InterPro" id="IPR008218">
    <property type="entry name" value="ATPase_V1-cplx_f_g_su"/>
</dbReference>
<evidence type="ECO:0000256" key="1">
    <source>
        <dbReference type="ARBA" id="ARBA00010148"/>
    </source>
</evidence>
<dbReference type="Proteomes" id="UP001321786">
    <property type="component" value="Chromosome"/>
</dbReference>
<sequence length="101" mass="11503">MKSFLISDNIDTLIGMRLSGVDGVICQTREEVLKTIEEKIKDVSIGVIVVTDIIKNMATTEIMEYKIKLDKTLIVEIPSINSKYEKNYITKYIRDSIGVKF</sequence>
<dbReference type="AlphaFoldDB" id="A0AAU9E9U2"/>
<evidence type="ECO:0000256" key="2">
    <source>
        <dbReference type="ARBA" id="ARBA00022448"/>
    </source>
</evidence>
<organism evidence="4 5">
    <name type="scientific">Helicovermis profundi</name>
    <dbReference type="NCBI Taxonomy" id="3065157"/>
    <lineage>
        <taxon>Bacteria</taxon>
        <taxon>Bacillati</taxon>
        <taxon>Bacillota</taxon>
        <taxon>Clostridia</taxon>
        <taxon>Helicovermis</taxon>
    </lineage>
</organism>
<proteinExistence type="inferred from homology"/>
<dbReference type="SUPFAM" id="SSF159468">
    <property type="entry name" value="AtpF-like"/>
    <property type="match status" value="1"/>
</dbReference>
<dbReference type="Gene3D" id="3.40.50.10580">
    <property type="entry name" value="ATPase, V1 complex, subunit F"/>
    <property type="match status" value="1"/>
</dbReference>
<reference evidence="4 5" key="1">
    <citation type="submission" date="2023-08" db="EMBL/GenBank/DDBJ databases">
        <title>Helicovermis profunda gen. nov., sp. nov., a novel mesophilic, fermentative bacterium within the Bacillota from a deep-sea hydrothermal vent chimney.</title>
        <authorList>
            <person name="Miyazaki U."/>
            <person name="Mizutani D."/>
            <person name="Hashimoto Y."/>
            <person name="Tame A."/>
            <person name="Sawayama S."/>
            <person name="Miyazaki J."/>
            <person name="Takai K."/>
            <person name="Nakagawa S."/>
        </authorList>
    </citation>
    <scope>NUCLEOTIDE SEQUENCE [LARGE SCALE GENOMIC DNA]</scope>
    <source>
        <strain evidence="4 5">S502</strain>
    </source>
</reference>
<keyword evidence="2" id="KW-0813">Transport</keyword>
<dbReference type="GO" id="GO:0046961">
    <property type="term" value="F:proton-transporting ATPase activity, rotational mechanism"/>
    <property type="evidence" value="ECO:0007669"/>
    <property type="project" value="InterPro"/>
</dbReference>
<comment type="similarity">
    <text evidence="1">Belongs to the V-ATPase F subunit family.</text>
</comment>
<dbReference type="RefSeq" id="WP_338535864.1">
    <property type="nucleotide sequence ID" value="NZ_AP028654.1"/>
</dbReference>
<keyword evidence="3" id="KW-0406">Ion transport</keyword>